<feature type="region of interest" description="Disordered" evidence="1">
    <location>
        <begin position="540"/>
        <end position="627"/>
    </location>
</feature>
<name>A0A5C6GB78_METRR</name>
<protein>
    <submittedName>
        <fullName evidence="2">Uncharacterized protein</fullName>
    </submittedName>
</protein>
<proteinExistence type="predicted"/>
<dbReference type="Proteomes" id="UP000317257">
    <property type="component" value="Unassembled WGS sequence"/>
</dbReference>
<feature type="compositionally biased region" description="Low complexity" evidence="1">
    <location>
        <begin position="246"/>
        <end position="255"/>
    </location>
</feature>
<accession>A0A5C6GB78</accession>
<feature type="region of interest" description="Disordered" evidence="1">
    <location>
        <begin position="221"/>
        <end position="262"/>
    </location>
</feature>
<feature type="compositionally biased region" description="Basic and acidic residues" evidence="1">
    <location>
        <begin position="230"/>
        <end position="239"/>
    </location>
</feature>
<evidence type="ECO:0000256" key="1">
    <source>
        <dbReference type="SAM" id="MobiDB-lite"/>
    </source>
</evidence>
<feature type="compositionally biased region" description="Basic and acidic residues" evidence="1">
    <location>
        <begin position="34"/>
        <end position="54"/>
    </location>
</feature>
<comment type="caution">
    <text evidence="2">The sequence shown here is derived from an EMBL/GenBank/DDBJ whole genome shotgun (WGS) entry which is preliminary data.</text>
</comment>
<organism evidence="2 3">
    <name type="scientific">Metarhizium rileyi (strain RCEF 4871)</name>
    <name type="common">Nomuraea rileyi</name>
    <dbReference type="NCBI Taxonomy" id="1649241"/>
    <lineage>
        <taxon>Eukaryota</taxon>
        <taxon>Fungi</taxon>
        <taxon>Dikarya</taxon>
        <taxon>Ascomycota</taxon>
        <taxon>Pezizomycotina</taxon>
        <taxon>Sordariomycetes</taxon>
        <taxon>Hypocreomycetidae</taxon>
        <taxon>Hypocreales</taxon>
        <taxon>Clavicipitaceae</taxon>
        <taxon>Metarhizium</taxon>
    </lineage>
</organism>
<dbReference type="EMBL" id="SBHS01000012">
    <property type="protein sequence ID" value="TWU74327.1"/>
    <property type="molecule type" value="Genomic_DNA"/>
</dbReference>
<feature type="compositionally biased region" description="Polar residues" evidence="1">
    <location>
        <begin position="63"/>
        <end position="74"/>
    </location>
</feature>
<sequence>MAPQTRSRSKHKIAPILQSIEAESASGSRAPPAKGDDLGDDHQTSGPQDPRDEEPSPADPLNRQGQPSRQTEVHSPTPEPQPYDPETYDVWFYRRRKREIDATVLGHDMVVPQTYDPATYDPDWQVSWTPEPEPYDPKTYAAWGRKHFGEEWYQLREMMMAERNVYLEWDAVFKERQRALRIIEHKVEGRPFRPAFSTGGTRDPGWKRIWARYSKRLGLKMRPSPTPSIDSDRSDRSETDLDGYNTYDPTPEYHTPTPPPDDPWEALECYRRRFNLSEEWYHFEKVFLKESLIDTARARYENAPGDKQARELRNAMEKYRFVDFDRLEIEERHFQDHIDLPKKGWTREQIVAAHEALVSLYEWKKNNPPPKVSGPLNSAVTDEERAARKSWREKHKAAFIRFHGGLMPHELRLNFDYVNTREFDDATDVWRQGVHGRISRRQRREALADITDDVSRSEALQKIEEEERRDNEVLAAAIERSERAGIAERARWGMSNTGSILVRNQKDMDEQFRLWDERGLPVEVQDLGARLLGFDEKPITREAASQPPAEAPERTEDTPRRTRHGRVTKKVAKTGRRGRGVKKEQIDAEAGPRAVTQRRTWQAKTFNKERERASRRLAGKLPEYGML</sequence>
<gene>
    <name evidence="2" type="ORF">ED733_005944</name>
</gene>
<feature type="compositionally biased region" description="Basic and acidic residues" evidence="1">
    <location>
        <begin position="551"/>
        <end position="560"/>
    </location>
</feature>
<evidence type="ECO:0000313" key="2">
    <source>
        <dbReference type="EMBL" id="TWU74327.1"/>
    </source>
</evidence>
<feature type="compositionally biased region" description="Basic residues" evidence="1">
    <location>
        <begin position="561"/>
        <end position="580"/>
    </location>
</feature>
<feature type="region of interest" description="Disordered" evidence="1">
    <location>
        <begin position="1"/>
        <end position="86"/>
    </location>
</feature>
<reference evidence="3" key="1">
    <citation type="submission" date="2018-12" db="EMBL/GenBank/DDBJ databases">
        <title>The complete genome of Metarhizium rileyi, a key fungal pathogen of Lepidoptera.</title>
        <authorList>
            <person name="Binneck E."/>
            <person name="Lastra C.C.L."/>
            <person name="Sosa-Gomez D.R."/>
        </authorList>
    </citation>
    <scope>NUCLEOTIDE SEQUENCE [LARGE SCALE GENOMIC DNA]</scope>
    <source>
        <strain evidence="3">Cep018-CH2</strain>
    </source>
</reference>
<evidence type="ECO:0000313" key="3">
    <source>
        <dbReference type="Proteomes" id="UP000317257"/>
    </source>
</evidence>
<dbReference type="AlphaFoldDB" id="A0A5C6GB78"/>